<dbReference type="SUPFAM" id="SSF56024">
    <property type="entry name" value="Phospholipase D/nuclease"/>
    <property type="match status" value="2"/>
</dbReference>
<keyword evidence="3" id="KW-1185">Reference proteome</keyword>
<evidence type="ECO:0000313" key="2">
    <source>
        <dbReference type="EMBL" id="KAF2015791.1"/>
    </source>
</evidence>
<dbReference type="Proteomes" id="UP000799778">
    <property type="component" value="Unassembled WGS sequence"/>
</dbReference>
<name>A0A6A5XSQ9_9PLEO</name>
<evidence type="ECO:0000259" key="1">
    <source>
        <dbReference type="PROSITE" id="PS50035"/>
    </source>
</evidence>
<dbReference type="GO" id="GO:0030572">
    <property type="term" value="F:phosphatidyltransferase activity"/>
    <property type="evidence" value="ECO:0007669"/>
    <property type="project" value="UniProtKB-ARBA"/>
</dbReference>
<feature type="domain" description="PLD phosphodiesterase" evidence="1">
    <location>
        <begin position="565"/>
        <end position="592"/>
    </location>
</feature>
<gene>
    <name evidence="2" type="ORF">BU24DRAFT_441312</name>
</gene>
<dbReference type="InterPro" id="IPR025202">
    <property type="entry name" value="PLD-like_dom"/>
</dbReference>
<dbReference type="CDD" id="cd00138">
    <property type="entry name" value="PLDc_SF"/>
    <property type="match status" value="2"/>
</dbReference>
<dbReference type="OrthoDB" id="9997422at2759"/>
<dbReference type="RefSeq" id="XP_033384130.1">
    <property type="nucleotide sequence ID" value="XM_033530434.1"/>
</dbReference>
<organism evidence="2 3">
    <name type="scientific">Aaosphaeria arxii CBS 175.79</name>
    <dbReference type="NCBI Taxonomy" id="1450172"/>
    <lineage>
        <taxon>Eukaryota</taxon>
        <taxon>Fungi</taxon>
        <taxon>Dikarya</taxon>
        <taxon>Ascomycota</taxon>
        <taxon>Pezizomycotina</taxon>
        <taxon>Dothideomycetes</taxon>
        <taxon>Pleosporomycetidae</taxon>
        <taxon>Pleosporales</taxon>
        <taxon>Pleosporales incertae sedis</taxon>
        <taxon>Aaosphaeria</taxon>
    </lineage>
</organism>
<dbReference type="PANTHER" id="PTHR21248:SF22">
    <property type="entry name" value="PHOSPHOLIPASE D"/>
    <property type="match status" value="1"/>
</dbReference>
<dbReference type="PROSITE" id="PS50035">
    <property type="entry name" value="PLD"/>
    <property type="match status" value="2"/>
</dbReference>
<accession>A0A6A5XSQ9</accession>
<dbReference type="EMBL" id="ML978069">
    <property type="protein sequence ID" value="KAF2015791.1"/>
    <property type="molecule type" value="Genomic_DNA"/>
</dbReference>
<dbReference type="InterPro" id="IPR001736">
    <property type="entry name" value="PLipase_D/transphosphatidylase"/>
</dbReference>
<dbReference type="GeneID" id="54287831"/>
<dbReference type="GO" id="GO:0032049">
    <property type="term" value="P:cardiolipin biosynthetic process"/>
    <property type="evidence" value="ECO:0007669"/>
    <property type="project" value="UniProtKB-ARBA"/>
</dbReference>
<reference evidence="2" key="1">
    <citation type="journal article" date="2020" name="Stud. Mycol.">
        <title>101 Dothideomycetes genomes: a test case for predicting lifestyles and emergence of pathogens.</title>
        <authorList>
            <person name="Haridas S."/>
            <person name="Albert R."/>
            <person name="Binder M."/>
            <person name="Bloem J."/>
            <person name="Labutti K."/>
            <person name="Salamov A."/>
            <person name="Andreopoulos B."/>
            <person name="Baker S."/>
            <person name="Barry K."/>
            <person name="Bills G."/>
            <person name="Bluhm B."/>
            <person name="Cannon C."/>
            <person name="Castanera R."/>
            <person name="Culley D."/>
            <person name="Daum C."/>
            <person name="Ezra D."/>
            <person name="Gonzalez J."/>
            <person name="Henrissat B."/>
            <person name="Kuo A."/>
            <person name="Liang C."/>
            <person name="Lipzen A."/>
            <person name="Lutzoni F."/>
            <person name="Magnuson J."/>
            <person name="Mondo S."/>
            <person name="Nolan M."/>
            <person name="Ohm R."/>
            <person name="Pangilinan J."/>
            <person name="Park H.-J."/>
            <person name="Ramirez L."/>
            <person name="Alfaro M."/>
            <person name="Sun H."/>
            <person name="Tritt A."/>
            <person name="Yoshinaga Y."/>
            <person name="Zwiers L.-H."/>
            <person name="Turgeon B."/>
            <person name="Goodwin S."/>
            <person name="Spatafora J."/>
            <person name="Crous P."/>
            <person name="Grigoriev I."/>
        </authorList>
    </citation>
    <scope>NUCLEOTIDE SEQUENCE</scope>
    <source>
        <strain evidence="2">CBS 175.79</strain>
    </source>
</reference>
<evidence type="ECO:0000313" key="3">
    <source>
        <dbReference type="Proteomes" id="UP000799778"/>
    </source>
</evidence>
<dbReference type="Gene3D" id="3.30.870.10">
    <property type="entry name" value="Endonuclease Chain A"/>
    <property type="match status" value="2"/>
</dbReference>
<dbReference type="SMART" id="SM00155">
    <property type="entry name" value="PLDc"/>
    <property type="match status" value="2"/>
</dbReference>
<protein>
    <submittedName>
        <fullName evidence="2">Phospholipase D active site motif protein</fullName>
    </submittedName>
</protein>
<dbReference type="PANTHER" id="PTHR21248">
    <property type="entry name" value="CARDIOLIPIN SYNTHASE"/>
    <property type="match status" value="1"/>
</dbReference>
<dbReference type="Pfam" id="PF13091">
    <property type="entry name" value="PLDc_2"/>
    <property type="match status" value="2"/>
</dbReference>
<dbReference type="AlphaFoldDB" id="A0A6A5XSQ9"/>
<feature type="domain" description="PLD phosphodiesterase" evidence="1">
    <location>
        <begin position="258"/>
        <end position="285"/>
    </location>
</feature>
<sequence>MAIHMSMEQWLLSATIISISLFYYYHRLPWISRLPMSTKISDTVFGYCTNSTSVSSKLSKDTSKTAGQHAEELYSHSNNAALATFTERHPASKAELERARACGNWGNSEPSDLFLQCYHAALCSLEHDPLAGMISPSLMGSHGILPLTIIAPLPEIVRHMSNLIARAQKEVFLATNYWIASDASRYITDALVELSNRARARGEKVVVKIMYDRGSAKQVLDNHQIVSPGTYATGPVKLPAPEDIPNIDMQVQNYHRPMLGTFHSKFMVVDRRVGIVQSNNIQDNDNLEMMTHIEGPIVDSLYDTAMLAWEREMEPQMPYLQSPASLESEEVRNERAFGKLGTTNGVSVETKDTEKRRDSIEVEDREALHPHTIAAPHYDKDIRAEIRRTQAILEPCTHETKREAVTRYLNVATKQNRKGFAPECSPEDDFLPMIAHKLHDPFPMALMNRKPFGAPNNEHVIVPQNEAWLAAIRNAESFVFIQTPNLNAAPLLPALEEAVQRGVTVTYYVCLGYNDAGEMLPFQGGTNEQVASRLCQNLDLESRQRLNIHYYVAKDQTAPIHNKFKARSCHVKLMIVDGHVGIIGNGNQDTQSWFHSMEVNLMIDSKEVCGDWIEGIRRNQNTHIYGAASQSDGIWRNGKGEEAEGAMGGKDPGRLAWAKGMVGAVQRVRGKGGF</sequence>
<proteinExistence type="predicted"/>